<feature type="compositionally biased region" description="Basic and acidic residues" evidence="1">
    <location>
        <begin position="359"/>
        <end position="371"/>
    </location>
</feature>
<sequence length="523" mass="58617">MTHELLDKSSSSSLAAETAEAAGTNLSMQEIARHICDHISFALLGVDQGEMIFLAPSIERKSDQAMRFDASPGLVAFCLHQIVEIESDEIRSPKNSNSKLSKRKAHVFASTCPPTAKADGNWGTMGLRICFQVMDNLPPPCESILRVEASVDDLYNIIIGSCLSEKRVISMERMVVAAIQHLHIISVPTGDKMGMLSNELIVNSHLNTMFQPVTAALGKKRSKQQLPHSSSQLFSPRNRQTILIQSGLIWRNVYLLAEIALDNIEEDYTDLRSQQNRRRLIQDTNADAVVSVFNSNSGRSTCQRLSSENIDDLLEKLETKIEFGDNIREPHTFARYLLPYLQLDVDLFGQEVIVFPSLDHTDPPGDKREELPNPEGSLPEVHEGDFSRNTSWEEGDISEGDEEAESDAHDEEELDETPSTGILPYDTDEEEEREEADASYSSYANQDEADMDESLEGHAAKTEETPEREEDNLESRPYPGRQWRRGRKIDGRFCFLQGFSEEAISSYWITESGQLETTTPSSP</sequence>
<dbReference type="AlphaFoldDB" id="A0ABD3FU57"/>
<dbReference type="EMBL" id="JBIMZQ010000011">
    <property type="protein sequence ID" value="KAL3668521.1"/>
    <property type="molecule type" value="Genomic_DNA"/>
</dbReference>
<reference evidence="3 4" key="1">
    <citation type="submission" date="2024-09" db="EMBL/GenBank/DDBJ databases">
        <title>Genome sequencing and assembly of Phytophthora oleae, isolate VK10A, causative agent of rot of olive drupes.</title>
        <authorList>
            <person name="Conti Taguali S."/>
            <person name="Riolo M."/>
            <person name="La Spada F."/>
            <person name="Cacciola S.O."/>
            <person name="Dionisio G."/>
        </authorList>
    </citation>
    <scope>NUCLEOTIDE SEQUENCE [LARGE SCALE GENOMIC DNA]</scope>
    <source>
        <strain evidence="3 4">VK10A</strain>
    </source>
</reference>
<keyword evidence="4" id="KW-1185">Reference proteome</keyword>
<evidence type="ECO:0000313" key="2">
    <source>
        <dbReference type="EMBL" id="KAL3668521.1"/>
    </source>
</evidence>
<dbReference type="Proteomes" id="UP001632037">
    <property type="component" value="Unassembled WGS sequence"/>
</dbReference>
<feature type="compositionally biased region" description="Acidic residues" evidence="1">
    <location>
        <begin position="393"/>
        <end position="416"/>
    </location>
</feature>
<dbReference type="EMBL" id="JBIMZQ010000011">
    <property type="protein sequence ID" value="KAL3668524.1"/>
    <property type="molecule type" value="Genomic_DNA"/>
</dbReference>
<protein>
    <submittedName>
        <fullName evidence="3">Uncharacterized protein</fullName>
    </submittedName>
</protein>
<accession>A0ABD3FU57</accession>
<evidence type="ECO:0000313" key="4">
    <source>
        <dbReference type="Proteomes" id="UP001632037"/>
    </source>
</evidence>
<organism evidence="3 4">
    <name type="scientific">Phytophthora oleae</name>
    <dbReference type="NCBI Taxonomy" id="2107226"/>
    <lineage>
        <taxon>Eukaryota</taxon>
        <taxon>Sar</taxon>
        <taxon>Stramenopiles</taxon>
        <taxon>Oomycota</taxon>
        <taxon>Peronosporomycetes</taxon>
        <taxon>Peronosporales</taxon>
        <taxon>Peronosporaceae</taxon>
        <taxon>Phytophthora</taxon>
    </lineage>
</organism>
<comment type="caution">
    <text evidence="3">The sequence shown here is derived from an EMBL/GenBank/DDBJ whole genome shotgun (WGS) entry which is preliminary data.</text>
</comment>
<name>A0ABD3FU57_9STRA</name>
<evidence type="ECO:0000256" key="1">
    <source>
        <dbReference type="SAM" id="MobiDB-lite"/>
    </source>
</evidence>
<feature type="region of interest" description="Disordered" evidence="1">
    <location>
        <begin position="357"/>
        <end position="484"/>
    </location>
</feature>
<feature type="compositionally biased region" description="Acidic residues" evidence="1">
    <location>
        <begin position="426"/>
        <end position="437"/>
    </location>
</feature>
<evidence type="ECO:0000313" key="3">
    <source>
        <dbReference type="EMBL" id="KAL3668524.1"/>
    </source>
</evidence>
<gene>
    <name evidence="2" type="ORF">V7S43_006605</name>
    <name evidence="3" type="ORF">V7S43_006608</name>
</gene>
<feature type="compositionally biased region" description="Basic and acidic residues" evidence="1">
    <location>
        <begin position="455"/>
        <end position="465"/>
    </location>
</feature>
<proteinExistence type="predicted"/>